<evidence type="ECO:0000256" key="5">
    <source>
        <dbReference type="ARBA" id="ARBA00022989"/>
    </source>
</evidence>
<dbReference type="Proteomes" id="UP000775213">
    <property type="component" value="Unassembled WGS sequence"/>
</dbReference>
<reference evidence="8 9" key="1">
    <citation type="journal article" date="2021" name="Hortic Res">
        <title>Chromosome-scale assembly of the Dendrobium chrysotoxum genome enhances the understanding of orchid evolution.</title>
        <authorList>
            <person name="Zhang Y."/>
            <person name="Zhang G.Q."/>
            <person name="Zhang D."/>
            <person name="Liu X.D."/>
            <person name="Xu X.Y."/>
            <person name="Sun W.H."/>
            <person name="Yu X."/>
            <person name="Zhu X."/>
            <person name="Wang Z.W."/>
            <person name="Zhao X."/>
            <person name="Zhong W.Y."/>
            <person name="Chen H."/>
            <person name="Yin W.L."/>
            <person name="Huang T."/>
            <person name="Niu S.C."/>
            <person name="Liu Z.J."/>
        </authorList>
    </citation>
    <scope>NUCLEOTIDE SEQUENCE [LARGE SCALE GENOMIC DNA]</scope>
    <source>
        <strain evidence="8">Lindl</strain>
    </source>
</reference>
<evidence type="ECO:0000256" key="7">
    <source>
        <dbReference type="SAM" id="Phobius"/>
    </source>
</evidence>
<feature type="transmembrane region" description="Helical" evidence="7">
    <location>
        <begin position="326"/>
        <end position="344"/>
    </location>
</feature>
<dbReference type="GO" id="GO:0030660">
    <property type="term" value="C:Golgi-associated vesicle membrane"/>
    <property type="evidence" value="ECO:0007669"/>
    <property type="project" value="TreeGrafter"/>
</dbReference>
<comment type="subcellular location">
    <subcellularLocation>
        <location evidence="1">Endomembrane system</location>
        <topology evidence="1">Multi-pass membrane protein</topology>
    </subcellularLocation>
</comment>
<dbReference type="PANTHER" id="PTHR12174">
    <property type="entry name" value="SIGNAL PEPTIDE PEPTIDASE"/>
    <property type="match status" value="1"/>
</dbReference>
<feature type="transmembrane region" description="Helical" evidence="7">
    <location>
        <begin position="273"/>
        <end position="292"/>
    </location>
</feature>
<evidence type="ECO:0000256" key="2">
    <source>
        <dbReference type="ARBA" id="ARBA00006859"/>
    </source>
</evidence>
<organism evidence="8 9">
    <name type="scientific">Dendrobium chrysotoxum</name>
    <name type="common">Orchid</name>
    <dbReference type="NCBI Taxonomy" id="161865"/>
    <lineage>
        <taxon>Eukaryota</taxon>
        <taxon>Viridiplantae</taxon>
        <taxon>Streptophyta</taxon>
        <taxon>Embryophyta</taxon>
        <taxon>Tracheophyta</taxon>
        <taxon>Spermatophyta</taxon>
        <taxon>Magnoliopsida</taxon>
        <taxon>Liliopsida</taxon>
        <taxon>Asparagales</taxon>
        <taxon>Orchidaceae</taxon>
        <taxon>Epidendroideae</taxon>
        <taxon>Malaxideae</taxon>
        <taxon>Dendrobiinae</taxon>
        <taxon>Dendrobium</taxon>
    </lineage>
</organism>
<protein>
    <recommendedName>
        <fullName evidence="10">Signal peptide peptidase-like 3</fullName>
    </recommendedName>
</protein>
<evidence type="ECO:0000256" key="4">
    <source>
        <dbReference type="ARBA" id="ARBA00022801"/>
    </source>
</evidence>
<name>A0AAV7HNI0_DENCH</name>
<dbReference type="InterPro" id="IPR006639">
    <property type="entry name" value="Preselin/SPP"/>
</dbReference>
<keyword evidence="6 7" id="KW-0472">Membrane</keyword>
<feature type="transmembrane region" description="Helical" evidence="7">
    <location>
        <begin position="304"/>
        <end position="320"/>
    </location>
</feature>
<dbReference type="GO" id="GO:0098554">
    <property type="term" value="C:cytoplasmic side of endoplasmic reticulum membrane"/>
    <property type="evidence" value="ECO:0007669"/>
    <property type="project" value="TreeGrafter"/>
</dbReference>
<gene>
    <name evidence="8" type="ORF">IEQ34_000409</name>
</gene>
<keyword evidence="3 7" id="KW-0812">Transmembrane</keyword>
<comment type="similarity">
    <text evidence="2">Belongs to the peptidase A22B family.</text>
</comment>
<keyword evidence="5 7" id="KW-1133">Transmembrane helix</keyword>
<keyword evidence="9" id="KW-1185">Reference proteome</keyword>
<dbReference type="GO" id="GO:0005765">
    <property type="term" value="C:lysosomal membrane"/>
    <property type="evidence" value="ECO:0007669"/>
    <property type="project" value="TreeGrafter"/>
</dbReference>
<accession>A0AAV7HNI0</accession>
<dbReference type="EMBL" id="JAGFBR010000001">
    <property type="protein sequence ID" value="KAH0470686.1"/>
    <property type="molecule type" value="Genomic_DNA"/>
</dbReference>
<evidence type="ECO:0000256" key="3">
    <source>
        <dbReference type="ARBA" id="ARBA00022692"/>
    </source>
</evidence>
<dbReference type="AlphaFoldDB" id="A0AAV7HNI0"/>
<dbReference type="InterPro" id="IPR007369">
    <property type="entry name" value="Peptidase_A22B_SPP"/>
</dbReference>
<dbReference type="SMART" id="SM00730">
    <property type="entry name" value="PSN"/>
    <property type="match status" value="1"/>
</dbReference>
<evidence type="ECO:0000256" key="1">
    <source>
        <dbReference type="ARBA" id="ARBA00004127"/>
    </source>
</evidence>
<dbReference type="PANTHER" id="PTHR12174:SF90">
    <property type="entry name" value="SIGNAL PEPTIDE PEPTIDASE-LIKE 3"/>
    <property type="match status" value="1"/>
</dbReference>
<keyword evidence="4" id="KW-0378">Hydrolase</keyword>
<evidence type="ECO:0000313" key="9">
    <source>
        <dbReference type="Proteomes" id="UP000775213"/>
    </source>
</evidence>
<feature type="transmembrane region" description="Helical" evidence="7">
    <location>
        <begin position="122"/>
        <end position="145"/>
    </location>
</feature>
<proteinExistence type="inferred from homology"/>
<dbReference type="GO" id="GO:0042500">
    <property type="term" value="F:aspartic endopeptidase activity, intramembrane cleaving"/>
    <property type="evidence" value="ECO:0007669"/>
    <property type="project" value="InterPro"/>
</dbReference>
<comment type="caution">
    <text evidence="8">The sequence shown here is derived from an EMBL/GenBank/DDBJ whole genome shotgun (WGS) entry which is preliminary data.</text>
</comment>
<dbReference type="Pfam" id="PF04258">
    <property type="entry name" value="Peptidase_A22B"/>
    <property type="match status" value="1"/>
</dbReference>
<dbReference type="GO" id="GO:0098553">
    <property type="term" value="C:lumenal side of endoplasmic reticulum membrane"/>
    <property type="evidence" value="ECO:0007669"/>
    <property type="project" value="TreeGrafter"/>
</dbReference>
<evidence type="ECO:0000313" key="8">
    <source>
        <dbReference type="EMBL" id="KAH0470686.1"/>
    </source>
</evidence>
<feature type="transmembrane region" description="Helical" evidence="7">
    <location>
        <begin position="218"/>
        <end position="241"/>
    </location>
</feature>
<dbReference type="GO" id="GO:0033619">
    <property type="term" value="P:membrane protein proteolysis"/>
    <property type="evidence" value="ECO:0007669"/>
    <property type="project" value="TreeGrafter"/>
</dbReference>
<feature type="transmembrane region" description="Helical" evidence="7">
    <location>
        <begin position="165"/>
        <end position="185"/>
    </location>
</feature>
<evidence type="ECO:0000256" key="6">
    <source>
        <dbReference type="ARBA" id="ARBA00023136"/>
    </source>
</evidence>
<sequence length="367" mass="41078">MKRARERASPSSLVYLPFLDRRRGAIEIREVTFRRRCREWVADLSRIFGRAAGAGAVARQKHGLGYKAHFRLLQDQPSSVENINGAIEKEIIEISTKGAIIFIVGASVFLLLLYVFMSKWFIKLLVVLFCIGSIQGMLFVMVSLFSRMFRGCGRITLELPVLGEVTILSIVVLPFCVAFAIVWAIHRESTYAWIGQDTLGICLMITVFQMAQLPNIKVASALLVSAFLYDIFWVFISPFIFKESVMIAVAHGGNSGEGAIPMLLRLPRFFDPWGGYDMIGFGDIIFPGLLVAFSRRFDKENKKGVLNGLFLTYLVLYLMNGHGQPALLYLVPCTLGLIIILGWIRGELRLLWSHENPNSSDTSAAEA</sequence>
<evidence type="ECO:0008006" key="10">
    <source>
        <dbReference type="Google" id="ProtNLM"/>
    </source>
</evidence>
<feature type="transmembrane region" description="Helical" evidence="7">
    <location>
        <begin position="99"/>
        <end position="116"/>
    </location>
</feature>